<feature type="domain" description="Histidine kinase" evidence="12">
    <location>
        <begin position="630"/>
        <end position="852"/>
    </location>
</feature>
<dbReference type="InterPro" id="IPR036890">
    <property type="entry name" value="HATPase_C_sf"/>
</dbReference>
<evidence type="ECO:0000259" key="17">
    <source>
        <dbReference type="PROSITE" id="PS50894"/>
    </source>
</evidence>
<feature type="domain" description="PAS" evidence="14">
    <location>
        <begin position="487"/>
        <end position="557"/>
    </location>
</feature>
<dbReference type="CDD" id="cd00082">
    <property type="entry name" value="HisKA"/>
    <property type="match status" value="1"/>
</dbReference>
<dbReference type="SUPFAM" id="SSF47226">
    <property type="entry name" value="Histidine-containing phosphotransfer domain, HPT domain"/>
    <property type="match status" value="1"/>
</dbReference>
<dbReference type="InterPro" id="IPR006189">
    <property type="entry name" value="CHASE_dom"/>
</dbReference>
<feature type="compositionally biased region" description="Polar residues" evidence="11">
    <location>
        <begin position="1139"/>
        <end position="1148"/>
    </location>
</feature>
<evidence type="ECO:0000256" key="7">
    <source>
        <dbReference type="ARBA" id="ARBA00023012"/>
    </source>
</evidence>
<organism evidence="18 19">
    <name type="scientific">Pseudaquabacterium rugosum</name>
    <dbReference type="NCBI Taxonomy" id="2984194"/>
    <lineage>
        <taxon>Bacteria</taxon>
        <taxon>Pseudomonadati</taxon>
        <taxon>Pseudomonadota</taxon>
        <taxon>Betaproteobacteria</taxon>
        <taxon>Burkholderiales</taxon>
        <taxon>Sphaerotilaceae</taxon>
        <taxon>Pseudaquabacterium</taxon>
    </lineage>
</organism>
<comment type="caution">
    <text evidence="18">The sequence shown here is derived from an EMBL/GenBank/DDBJ whole genome shotgun (WGS) entry which is preliminary data.</text>
</comment>
<dbReference type="SMART" id="SM00091">
    <property type="entry name" value="PAS"/>
    <property type="match status" value="2"/>
</dbReference>
<dbReference type="CDD" id="cd17546">
    <property type="entry name" value="REC_hyHK_CKI1_RcsC-like"/>
    <property type="match status" value="1"/>
</dbReference>
<evidence type="ECO:0000259" key="13">
    <source>
        <dbReference type="PROSITE" id="PS50110"/>
    </source>
</evidence>
<feature type="domain" description="PAC" evidence="15">
    <location>
        <begin position="432"/>
        <end position="486"/>
    </location>
</feature>
<dbReference type="Gene3D" id="3.40.50.2300">
    <property type="match status" value="1"/>
</dbReference>
<dbReference type="PANTHER" id="PTHR45339">
    <property type="entry name" value="HYBRID SIGNAL TRANSDUCTION HISTIDINE KINASE J"/>
    <property type="match status" value="1"/>
</dbReference>
<dbReference type="PROSITE" id="PS50113">
    <property type="entry name" value="PAC"/>
    <property type="match status" value="2"/>
</dbReference>
<dbReference type="Proteomes" id="UP001368500">
    <property type="component" value="Unassembled WGS sequence"/>
</dbReference>
<keyword evidence="4 10" id="KW-0597">Phosphoprotein</keyword>
<proteinExistence type="predicted"/>
<evidence type="ECO:0000259" key="14">
    <source>
        <dbReference type="PROSITE" id="PS50112"/>
    </source>
</evidence>
<feature type="domain" description="PAS" evidence="14">
    <location>
        <begin position="376"/>
        <end position="417"/>
    </location>
</feature>
<evidence type="ECO:0000256" key="10">
    <source>
        <dbReference type="PROSITE-ProRule" id="PRU00169"/>
    </source>
</evidence>
<gene>
    <name evidence="18" type="ORF">AACH11_06395</name>
</gene>
<evidence type="ECO:0000256" key="9">
    <source>
        <dbReference type="PROSITE-ProRule" id="PRU00110"/>
    </source>
</evidence>
<dbReference type="RefSeq" id="WP_341373371.1">
    <property type="nucleotide sequence ID" value="NZ_JBBUTF010000005.1"/>
</dbReference>
<dbReference type="Gene3D" id="1.20.120.160">
    <property type="entry name" value="HPT domain"/>
    <property type="match status" value="1"/>
</dbReference>
<feature type="domain" description="PAC" evidence="15">
    <location>
        <begin position="560"/>
        <end position="612"/>
    </location>
</feature>
<dbReference type="PANTHER" id="PTHR45339:SF5">
    <property type="entry name" value="HISTIDINE KINASE"/>
    <property type="match status" value="1"/>
</dbReference>
<dbReference type="Gene3D" id="3.30.450.350">
    <property type="entry name" value="CHASE domain"/>
    <property type="match status" value="1"/>
</dbReference>
<dbReference type="EC" id="2.7.13.3" evidence="3"/>
<dbReference type="PROSITE" id="PS50112">
    <property type="entry name" value="PAS"/>
    <property type="match status" value="2"/>
</dbReference>
<comment type="catalytic activity">
    <reaction evidence="1">
        <text>ATP + protein L-histidine = ADP + protein N-phospho-L-histidine.</text>
        <dbReference type="EC" id="2.7.13.3"/>
    </reaction>
</comment>
<evidence type="ECO:0000256" key="11">
    <source>
        <dbReference type="SAM" id="MobiDB-lite"/>
    </source>
</evidence>
<evidence type="ECO:0000313" key="18">
    <source>
        <dbReference type="EMBL" id="MEK8025587.1"/>
    </source>
</evidence>
<evidence type="ECO:0000256" key="1">
    <source>
        <dbReference type="ARBA" id="ARBA00000085"/>
    </source>
</evidence>
<dbReference type="Pfam" id="PF02518">
    <property type="entry name" value="HATPase_c"/>
    <property type="match status" value="1"/>
</dbReference>
<dbReference type="InterPro" id="IPR003661">
    <property type="entry name" value="HisK_dim/P_dom"/>
</dbReference>
<dbReference type="Gene3D" id="3.30.565.10">
    <property type="entry name" value="Histidine kinase-like ATPase, C-terminal domain"/>
    <property type="match status" value="1"/>
</dbReference>
<dbReference type="Pfam" id="PF08448">
    <property type="entry name" value="PAS_4"/>
    <property type="match status" value="1"/>
</dbReference>
<dbReference type="InterPro" id="IPR000014">
    <property type="entry name" value="PAS"/>
</dbReference>
<evidence type="ECO:0000313" key="19">
    <source>
        <dbReference type="Proteomes" id="UP001368500"/>
    </source>
</evidence>
<dbReference type="PRINTS" id="PR00344">
    <property type="entry name" value="BCTRLSENSOR"/>
</dbReference>
<evidence type="ECO:0000256" key="2">
    <source>
        <dbReference type="ARBA" id="ARBA00004370"/>
    </source>
</evidence>
<dbReference type="NCBIfam" id="TIGR00229">
    <property type="entry name" value="sensory_box"/>
    <property type="match status" value="2"/>
</dbReference>
<evidence type="ECO:0000256" key="5">
    <source>
        <dbReference type="ARBA" id="ARBA00022692"/>
    </source>
</evidence>
<reference evidence="18 19" key="1">
    <citation type="submission" date="2024-04" db="EMBL/GenBank/DDBJ databases">
        <title>Novel species of the genus Ideonella isolated from streams.</title>
        <authorList>
            <person name="Lu H."/>
        </authorList>
    </citation>
    <scope>NUCLEOTIDE SEQUENCE [LARGE SCALE GENOMIC DNA]</scope>
    <source>
        <strain evidence="18 19">BYS139W</strain>
    </source>
</reference>
<keyword evidence="6" id="KW-1133">Transmembrane helix</keyword>
<dbReference type="PROSITE" id="PS50110">
    <property type="entry name" value="RESPONSE_REGULATORY"/>
    <property type="match status" value="1"/>
</dbReference>
<dbReference type="PROSITE" id="PS50894">
    <property type="entry name" value="HPT"/>
    <property type="match status" value="1"/>
</dbReference>
<feature type="modified residue" description="4-aspartylphosphate" evidence="10">
    <location>
        <position position="930"/>
    </location>
</feature>
<dbReference type="Pfam" id="PF00072">
    <property type="entry name" value="Response_reg"/>
    <property type="match status" value="1"/>
</dbReference>
<dbReference type="CDD" id="cd00130">
    <property type="entry name" value="PAS"/>
    <property type="match status" value="2"/>
</dbReference>
<dbReference type="SMART" id="SM00387">
    <property type="entry name" value="HATPase_c"/>
    <property type="match status" value="1"/>
</dbReference>
<dbReference type="SMART" id="SM00086">
    <property type="entry name" value="PAC"/>
    <property type="match status" value="2"/>
</dbReference>
<protein>
    <recommendedName>
        <fullName evidence="3">histidine kinase</fullName>
        <ecNumber evidence="3">2.7.13.3</ecNumber>
    </recommendedName>
</protein>
<dbReference type="SMART" id="SM00448">
    <property type="entry name" value="REC"/>
    <property type="match status" value="1"/>
</dbReference>
<dbReference type="CDD" id="cd16922">
    <property type="entry name" value="HATPase_EvgS-ArcB-TorS-like"/>
    <property type="match status" value="1"/>
</dbReference>
<dbReference type="EMBL" id="JBBUTF010000005">
    <property type="protein sequence ID" value="MEK8025587.1"/>
    <property type="molecule type" value="Genomic_DNA"/>
</dbReference>
<dbReference type="InterPro" id="IPR000700">
    <property type="entry name" value="PAS-assoc_C"/>
</dbReference>
<evidence type="ECO:0000259" key="16">
    <source>
        <dbReference type="PROSITE" id="PS50839"/>
    </source>
</evidence>
<dbReference type="Pfam" id="PF00512">
    <property type="entry name" value="HisKA"/>
    <property type="match status" value="1"/>
</dbReference>
<dbReference type="InterPro" id="IPR001610">
    <property type="entry name" value="PAC"/>
</dbReference>
<dbReference type="Gene3D" id="1.10.287.130">
    <property type="match status" value="1"/>
</dbReference>
<dbReference type="SMART" id="SM00388">
    <property type="entry name" value="HisKA"/>
    <property type="match status" value="1"/>
</dbReference>
<keyword evidence="19" id="KW-1185">Reference proteome</keyword>
<feature type="domain" description="Response regulatory" evidence="13">
    <location>
        <begin position="879"/>
        <end position="997"/>
    </location>
</feature>
<evidence type="ECO:0000259" key="12">
    <source>
        <dbReference type="PROSITE" id="PS50109"/>
    </source>
</evidence>
<dbReference type="SUPFAM" id="SSF55874">
    <property type="entry name" value="ATPase domain of HSP90 chaperone/DNA topoisomerase II/histidine kinase"/>
    <property type="match status" value="1"/>
</dbReference>
<evidence type="ECO:0000259" key="15">
    <source>
        <dbReference type="PROSITE" id="PS50113"/>
    </source>
</evidence>
<dbReference type="InterPro" id="IPR005467">
    <property type="entry name" value="His_kinase_dom"/>
</dbReference>
<dbReference type="InterPro" id="IPR011006">
    <property type="entry name" value="CheY-like_superfamily"/>
</dbReference>
<feature type="domain" description="CHASE" evidence="16">
    <location>
        <begin position="74"/>
        <end position="241"/>
    </location>
</feature>
<dbReference type="SUPFAM" id="SSF55785">
    <property type="entry name" value="PYP-like sensor domain (PAS domain)"/>
    <property type="match status" value="2"/>
</dbReference>
<dbReference type="SMART" id="SM01079">
    <property type="entry name" value="CHASE"/>
    <property type="match status" value="1"/>
</dbReference>
<name>A0ABU9B6S9_9BURK</name>
<dbReference type="SUPFAM" id="SSF52172">
    <property type="entry name" value="CheY-like"/>
    <property type="match status" value="1"/>
</dbReference>
<evidence type="ECO:0000256" key="3">
    <source>
        <dbReference type="ARBA" id="ARBA00012438"/>
    </source>
</evidence>
<dbReference type="InterPro" id="IPR035965">
    <property type="entry name" value="PAS-like_dom_sf"/>
</dbReference>
<evidence type="ECO:0000256" key="8">
    <source>
        <dbReference type="ARBA" id="ARBA00023136"/>
    </source>
</evidence>
<dbReference type="InterPro" id="IPR036097">
    <property type="entry name" value="HisK_dim/P_sf"/>
</dbReference>
<accession>A0ABU9B6S9</accession>
<dbReference type="PROSITE" id="PS50109">
    <property type="entry name" value="HIS_KIN"/>
    <property type="match status" value="1"/>
</dbReference>
<dbReference type="Pfam" id="PF03924">
    <property type="entry name" value="CHASE"/>
    <property type="match status" value="1"/>
</dbReference>
<comment type="subcellular location">
    <subcellularLocation>
        <location evidence="2">Membrane</location>
    </subcellularLocation>
</comment>
<dbReference type="InterPro" id="IPR008207">
    <property type="entry name" value="Sig_transdc_His_kin_Hpt_dom"/>
</dbReference>
<dbReference type="InterPro" id="IPR001789">
    <property type="entry name" value="Sig_transdc_resp-reg_receiver"/>
</dbReference>
<evidence type="ECO:0000256" key="4">
    <source>
        <dbReference type="ARBA" id="ARBA00022553"/>
    </source>
</evidence>
<dbReference type="Pfam" id="PF01627">
    <property type="entry name" value="Hpt"/>
    <property type="match status" value="1"/>
</dbReference>
<dbReference type="InterPro" id="IPR036641">
    <property type="entry name" value="HPT_dom_sf"/>
</dbReference>
<dbReference type="InterPro" id="IPR003594">
    <property type="entry name" value="HATPase_dom"/>
</dbReference>
<dbReference type="InterPro" id="IPR004358">
    <property type="entry name" value="Sig_transdc_His_kin-like_C"/>
</dbReference>
<feature type="modified residue" description="Phosphohistidine" evidence="9">
    <location>
        <position position="1066"/>
    </location>
</feature>
<dbReference type="Gene3D" id="3.30.450.20">
    <property type="entry name" value="PAS domain"/>
    <property type="match status" value="2"/>
</dbReference>
<feature type="region of interest" description="Disordered" evidence="11">
    <location>
        <begin position="1127"/>
        <end position="1150"/>
    </location>
</feature>
<keyword evidence="7" id="KW-0902">Two-component regulatory system</keyword>
<dbReference type="InterPro" id="IPR042240">
    <property type="entry name" value="CHASE_sf"/>
</dbReference>
<dbReference type="Pfam" id="PF13426">
    <property type="entry name" value="PAS_9"/>
    <property type="match status" value="1"/>
</dbReference>
<keyword evidence="5" id="KW-0812">Transmembrane</keyword>
<dbReference type="SUPFAM" id="SSF47384">
    <property type="entry name" value="Homodimeric domain of signal transducing histidine kinase"/>
    <property type="match status" value="1"/>
</dbReference>
<dbReference type="InterPro" id="IPR013656">
    <property type="entry name" value="PAS_4"/>
</dbReference>
<feature type="domain" description="HPt" evidence="17">
    <location>
        <begin position="1022"/>
        <end position="1123"/>
    </location>
</feature>
<evidence type="ECO:0000256" key="6">
    <source>
        <dbReference type="ARBA" id="ARBA00022989"/>
    </source>
</evidence>
<sequence>MLDRLRPRSTALAVLALGLGLTAALTWRRATENERLLQQRFDQASSALVTEVERAAGAIGKGMRGVRGYFQGTGTQRLTQQGFSAYLASRDVPREFPGLQAVGFQQRVTAARLPAFLARMRQAHGPDFALHPVRPGVADHVVLQVVSDPVAYRGFLGLDSLADPRRAQGVIATLRSGELHGSAPLVDWAGPAGRPPHAMVVLYLAMYPDGPRPAAPDLAQARAVGVVSALVDVHAMLAAPLATQPGLQLSIDDQDADGAWVAVYRPVAAVTSARSTEAAPARRVRELPRQVFQRQWRLSVRPTAAWLAGQSLPSASLVALAGTLASSLLGLLVYLALAHRGRAALEAAERERTQELATALRDNQALLSTLHTHALVSAADRQGRITEANDAFCALSGYSREELIGQDHRIVNSGLHPPGFWSDMWRMVAKGQPWRGQVCNRAKDGSLYWVDSVIAPFLDADGRVQRYISIRTDITAAQAAQQRIADSEARFRALTEHAPLGVFAADASGAMTYANAQWQAIFGLSAAQSLGHGWQTALHPQDRLPLQQAWRQCAAQGLTCDQAFRVRRADGSERRVHGMAQPLFDARGAVTAYVGTVQDVTEREEAAAALRAAQASAEQANRAKSAFLANMSHEIRTPLNAIVGLNYLLAQKPLALEDQELVRGMSTASQTLLGIISDVLDISKIESGEMRLESAPFQPAAVLLRGVAMLASPARAQGLQLDVDVDASACPLVLGDPTRFGQVLTNLLGNAVKFTSQGRIGVTLRADAAPAAEAVALTVVVEDTGIGMPPEVVAALFQPFMQADETVTRRFGGTGLGLSIVHQLVGLMGGRITVESTPGQGSRFTVRLVLPRAPLPLQIATDVVEPDERDDGRDLHGLRLLVADDSRLNLDVARRVLALHGAHVRCFERAEDLLAVLRAQPQDHDAVLMDLQMPGMDGYEATRRIRAEPALRNLPVIALTAGALTSERQRAQDAGLTDFLTKPLVPHQLVNCLRRLVPRAAVPGPALPGVDVARVIRDLQGDRVLFGQMLRRLLDEFTDLARPLPAGGAALAADAMAREQLAARAHKLAGSASIVGAGEISGMAAALEMALRAADGADPPRIDAAASRLAQALQALQRAAQPWQIREDAGGDQPAGSPDDSTADSTTECPDAPTLQALARHLELHRLDAVSDCRRLLPALRRCAPTADIRALSLALDEYDCAKAASLIRGQVLPFAPSNE</sequence>
<keyword evidence="8" id="KW-0472">Membrane</keyword>
<dbReference type="PROSITE" id="PS50839">
    <property type="entry name" value="CHASE"/>
    <property type="match status" value="1"/>
</dbReference>